<protein>
    <recommendedName>
        <fullName evidence="3">DUF1795 domain-containing protein</fullName>
    </recommendedName>
</protein>
<dbReference type="GeneID" id="56439207"/>
<evidence type="ECO:0000313" key="1">
    <source>
        <dbReference type="EMBL" id="AGA67540.1"/>
    </source>
</evidence>
<dbReference type="AlphaFoldDB" id="A0A3B6VPA0"/>
<dbReference type="Proteomes" id="UP000010793">
    <property type="component" value="Chromosome"/>
</dbReference>
<evidence type="ECO:0000313" key="2">
    <source>
        <dbReference type="Proteomes" id="UP000010793"/>
    </source>
</evidence>
<dbReference type="RefSeq" id="WP_013243586.1">
    <property type="nucleotide sequence ID" value="NC_019908.1"/>
</dbReference>
<sequence length="170" mass="20396">MNKNIENTMTFSVYGIKIKHPNNWDIFINNQMPFKFDNGFVKIDSSAIKKNDSSMVLRWIKSCKINSIDDYITEYKRQFNVKNKKYKNDLYQLLELEKINDNMYFSWSRITANHSIFRILKNNETFDSLQLSFFDSNTNRLVIQTITTDTNNIDTKFEYYKDMLLQLQCE</sequence>
<keyword evidence="2" id="KW-1185">Reference proteome</keyword>
<evidence type="ECO:0008006" key="3">
    <source>
        <dbReference type="Google" id="ProtNLM"/>
    </source>
</evidence>
<dbReference type="EMBL" id="CP002873">
    <property type="protein sequence ID" value="AGA67540.1"/>
    <property type="molecule type" value="Genomic_DNA"/>
</dbReference>
<dbReference type="KEGG" id="bpip:BPP43_12000"/>
<name>A0A3B6VPA0_BRAPL</name>
<proteinExistence type="predicted"/>
<reference evidence="1 2" key="1">
    <citation type="journal article" date="2013" name="Genome Announc.">
        <title>Complete Genome Sequence of the Porcine Strain Brachyspira pilosicoli P43/6/78(T.).</title>
        <authorList>
            <person name="Lin C."/>
            <person name="den Bakker H.C."/>
            <person name="Suzuki H."/>
            <person name="Lefebure T."/>
            <person name="Ponnala L."/>
            <person name="Sun Q."/>
            <person name="Stanhope M.J."/>
            <person name="Wiedmann M."/>
            <person name="Duhamel G.E."/>
        </authorList>
    </citation>
    <scope>NUCLEOTIDE SEQUENCE [LARGE SCALE GENOMIC DNA]</scope>
    <source>
        <strain evidence="1 2">P43/6/78</strain>
    </source>
</reference>
<accession>A0A3B6VPA0</accession>
<organism evidence="1 2">
    <name type="scientific">Brachyspira pilosicoli P43/6/78</name>
    <dbReference type="NCBI Taxonomy" id="1042417"/>
    <lineage>
        <taxon>Bacteria</taxon>
        <taxon>Pseudomonadati</taxon>
        <taxon>Spirochaetota</taxon>
        <taxon>Spirochaetia</taxon>
        <taxon>Brachyspirales</taxon>
        <taxon>Brachyspiraceae</taxon>
        <taxon>Brachyspira</taxon>
    </lineage>
</organism>
<gene>
    <name evidence="1" type="ORF">BPP43_12000</name>
</gene>